<accession>A0A6C0CTV1</accession>
<sequence>MNNIKLHEVYIKKYISSKDFGIVLKTAYEDFDTIYNNILISRDIDFVLFLMKKNEFLGLIRYTIIIYNHMNEKKMRLKDKWKHMLKQDIIRKCLEFDKNFHMYLIASLYSYI</sequence>
<name>A0A6C0CTV1_9ZZZZ</name>
<reference evidence="1" key="1">
    <citation type="journal article" date="2020" name="Nature">
        <title>Giant virus diversity and host interactions through global metagenomics.</title>
        <authorList>
            <person name="Schulz F."/>
            <person name="Roux S."/>
            <person name="Paez-Espino D."/>
            <person name="Jungbluth S."/>
            <person name="Walsh D.A."/>
            <person name="Denef V.J."/>
            <person name="McMahon K.D."/>
            <person name="Konstantinidis K.T."/>
            <person name="Eloe-Fadrosh E.A."/>
            <person name="Kyrpides N.C."/>
            <person name="Woyke T."/>
        </authorList>
    </citation>
    <scope>NUCLEOTIDE SEQUENCE</scope>
    <source>
        <strain evidence="1">GVMAG-M-3300021964-36</strain>
    </source>
</reference>
<dbReference type="AlphaFoldDB" id="A0A6C0CTV1"/>
<proteinExistence type="predicted"/>
<evidence type="ECO:0000313" key="1">
    <source>
        <dbReference type="EMBL" id="QHT07683.1"/>
    </source>
</evidence>
<organism evidence="1">
    <name type="scientific">viral metagenome</name>
    <dbReference type="NCBI Taxonomy" id="1070528"/>
    <lineage>
        <taxon>unclassified sequences</taxon>
        <taxon>metagenomes</taxon>
        <taxon>organismal metagenomes</taxon>
    </lineage>
</organism>
<dbReference type="EMBL" id="MN739484">
    <property type="protein sequence ID" value="QHT07683.1"/>
    <property type="molecule type" value="Genomic_DNA"/>
</dbReference>
<protein>
    <submittedName>
        <fullName evidence="1">Uncharacterized protein</fullName>
    </submittedName>
</protein>